<organism evidence="1 2">
    <name type="scientific">Paenibacillus wenxiniae</name>
    <dbReference type="NCBI Taxonomy" id="1636843"/>
    <lineage>
        <taxon>Bacteria</taxon>
        <taxon>Bacillati</taxon>
        <taxon>Bacillota</taxon>
        <taxon>Bacilli</taxon>
        <taxon>Bacillales</taxon>
        <taxon>Paenibacillaceae</taxon>
        <taxon>Paenibacillus</taxon>
    </lineage>
</organism>
<dbReference type="RefSeq" id="WP_347327422.1">
    <property type="nucleotide sequence ID" value="NZ_JBCGUH010000030.1"/>
</dbReference>
<evidence type="ECO:0000313" key="2">
    <source>
        <dbReference type="Proteomes" id="UP001597233"/>
    </source>
</evidence>
<accession>A0ABW4RE40</accession>
<sequence>MKGEFVAVKFVPVQTSSSETVSNEWQQFDRWEYRGYLKSFLRAIINENSGSGNKVVISTSSGDFLKEFIF</sequence>
<dbReference type="EMBL" id="JBHUEH010000003">
    <property type="protein sequence ID" value="MFD1884014.1"/>
    <property type="molecule type" value="Genomic_DNA"/>
</dbReference>
<gene>
    <name evidence="1" type="ORF">ACFSC9_00570</name>
</gene>
<dbReference type="Proteomes" id="UP001597233">
    <property type="component" value="Unassembled WGS sequence"/>
</dbReference>
<keyword evidence="2" id="KW-1185">Reference proteome</keyword>
<proteinExistence type="predicted"/>
<comment type="caution">
    <text evidence="1">The sequence shown here is derived from an EMBL/GenBank/DDBJ whole genome shotgun (WGS) entry which is preliminary data.</text>
</comment>
<evidence type="ECO:0000313" key="1">
    <source>
        <dbReference type="EMBL" id="MFD1884014.1"/>
    </source>
</evidence>
<reference evidence="2" key="1">
    <citation type="journal article" date="2019" name="Int. J. Syst. Evol. Microbiol.">
        <title>The Global Catalogue of Microorganisms (GCM) 10K type strain sequencing project: providing services to taxonomists for standard genome sequencing and annotation.</title>
        <authorList>
            <consortium name="The Broad Institute Genomics Platform"/>
            <consortium name="The Broad Institute Genome Sequencing Center for Infectious Disease"/>
            <person name="Wu L."/>
            <person name="Ma J."/>
        </authorList>
    </citation>
    <scope>NUCLEOTIDE SEQUENCE [LARGE SCALE GENOMIC DNA]</scope>
    <source>
        <strain evidence="2">CCUG 54950</strain>
    </source>
</reference>
<name>A0ABW4RE40_9BACL</name>
<protein>
    <submittedName>
        <fullName evidence="1">Uncharacterized protein</fullName>
    </submittedName>
</protein>